<dbReference type="EMBL" id="JAVDVI010000010">
    <property type="protein sequence ID" value="MDR6968505.1"/>
    <property type="molecule type" value="Genomic_DNA"/>
</dbReference>
<accession>A0ABU1TRM4</accession>
<gene>
    <name evidence="1" type="ORF">J2X31_002528</name>
</gene>
<proteinExistence type="predicted"/>
<dbReference type="RefSeq" id="WP_310027103.1">
    <property type="nucleotide sequence ID" value="NZ_JAVDVI010000010.1"/>
</dbReference>
<reference evidence="1 2" key="1">
    <citation type="submission" date="2023-07" db="EMBL/GenBank/DDBJ databases">
        <title>Sorghum-associated microbial communities from plants grown in Nebraska, USA.</title>
        <authorList>
            <person name="Schachtman D."/>
        </authorList>
    </citation>
    <scope>NUCLEOTIDE SEQUENCE [LARGE SCALE GENOMIC DNA]</scope>
    <source>
        <strain evidence="1 2">3773</strain>
    </source>
</reference>
<evidence type="ECO:0000313" key="2">
    <source>
        <dbReference type="Proteomes" id="UP001255185"/>
    </source>
</evidence>
<keyword evidence="2" id="KW-1185">Reference proteome</keyword>
<comment type="caution">
    <text evidence="1">The sequence shown here is derived from an EMBL/GenBank/DDBJ whole genome shotgun (WGS) entry which is preliminary data.</text>
</comment>
<dbReference type="Proteomes" id="UP001255185">
    <property type="component" value="Unassembled WGS sequence"/>
</dbReference>
<evidence type="ECO:0000313" key="1">
    <source>
        <dbReference type="EMBL" id="MDR6968505.1"/>
    </source>
</evidence>
<organism evidence="1 2">
    <name type="scientific">Flavobacterium arsenatis</name>
    <dbReference type="NCBI Taxonomy" id="1484332"/>
    <lineage>
        <taxon>Bacteria</taxon>
        <taxon>Pseudomonadati</taxon>
        <taxon>Bacteroidota</taxon>
        <taxon>Flavobacteriia</taxon>
        <taxon>Flavobacteriales</taxon>
        <taxon>Flavobacteriaceae</taxon>
        <taxon>Flavobacterium</taxon>
    </lineage>
</organism>
<protein>
    <submittedName>
        <fullName evidence="1">Uncharacterized protein</fullName>
    </submittedName>
</protein>
<sequence>MDAKEKYLKIKKGNKNVFDILNELKKENNSIDSMVKLREVFPELTLIEAKEILIISETSFNSLAEYQQDFFNNFEKLSDEDF</sequence>
<name>A0ABU1TRM4_9FLAO</name>